<evidence type="ECO:0000313" key="3">
    <source>
        <dbReference type="EMBL" id="KAL0576622.1"/>
    </source>
</evidence>
<accession>A0ABR3FMX0</accession>
<sequence length="278" mass="31948">MRGKSAILFTFLLCRLATSSPNPEAEQAVFNNTPYTTSTEQVDIGELNTTISKLEGWHARALESPYPTPDTFNWTSISKDQFDIFAHSSSMMDPNRLTVAFLRDNDNRRVVVDSMGRVLVPLEEDYLGMVRLARHVVREEFYDGEYEDEEEDDNDEDEEDEEVSKIPVIPPKPKVLVKKTHQYWTIDWGGATCQPGDYWHVRVLGGEWKGHSVSGFAPKENRKLKKSVNGVKEMPAVLHAFMSLTYEAETWGIPNVDVDSWQHENIRRAMKTFKGYYY</sequence>
<evidence type="ECO:0000313" key="4">
    <source>
        <dbReference type="Proteomes" id="UP001465976"/>
    </source>
</evidence>
<name>A0ABR3FMX0_9AGAR</name>
<proteinExistence type="predicted"/>
<evidence type="ECO:0000256" key="2">
    <source>
        <dbReference type="SAM" id="SignalP"/>
    </source>
</evidence>
<organism evidence="3 4">
    <name type="scientific">Marasmius crinis-equi</name>
    <dbReference type="NCBI Taxonomy" id="585013"/>
    <lineage>
        <taxon>Eukaryota</taxon>
        <taxon>Fungi</taxon>
        <taxon>Dikarya</taxon>
        <taxon>Basidiomycota</taxon>
        <taxon>Agaricomycotina</taxon>
        <taxon>Agaricomycetes</taxon>
        <taxon>Agaricomycetidae</taxon>
        <taxon>Agaricales</taxon>
        <taxon>Marasmiineae</taxon>
        <taxon>Marasmiaceae</taxon>
        <taxon>Marasmius</taxon>
    </lineage>
</organism>
<keyword evidence="4" id="KW-1185">Reference proteome</keyword>
<feature type="region of interest" description="Disordered" evidence="1">
    <location>
        <begin position="143"/>
        <end position="164"/>
    </location>
</feature>
<comment type="caution">
    <text evidence="3">The sequence shown here is derived from an EMBL/GenBank/DDBJ whole genome shotgun (WGS) entry which is preliminary data.</text>
</comment>
<feature type="chain" id="PRO_5046150215" evidence="2">
    <location>
        <begin position="20"/>
        <end position="278"/>
    </location>
</feature>
<feature type="compositionally biased region" description="Acidic residues" evidence="1">
    <location>
        <begin position="143"/>
        <end position="162"/>
    </location>
</feature>
<feature type="signal peptide" evidence="2">
    <location>
        <begin position="1"/>
        <end position="19"/>
    </location>
</feature>
<keyword evidence="2" id="KW-0732">Signal</keyword>
<protein>
    <submittedName>
        <fullName evidence="3">Uncharacterized protein</fullName>
    </submittedName>
</protein>
<dbReference type="EMBL" id="JBAHYK010000211">
    <property type="protein sequence ID" value="KAL0576622.1"/>
    <property type="molecule type" value="Genomic_DNA"/>
</dbReference>
<dbReference type="Proteomes" id="UP001465976">
    <property type="component" value="Unassembled WGS sequence"/>
</dbReference>
<reference evidence="3 4" key="1">
    <citation type="submission" date="2024-02" db="EMBL/GenBank/DDBJ databases">
        <title>A draft genome for the cacao thread blight pathogen Marasmius crinis-equi.</title>
        <authorList>
            <person name="Cohen S.P."/>
            <person name="Baruah I.K."/>
            <person name="Amoako-Attah I."/>
            <person name="Bukari Y."/>
            <person name="Meinhardt L.W."/>
            <person name="Bailey B.A."/>
        </authorList>
    </citation>
    <scope>NUCLEOTIDE SEQUENCE [LARGE SCALE GENOMIC DNA]</scope>
    <source>
        <strain evidence="3 4">GH-76</strain>
    </source>
</reference>
<gene>
    <name evidence="3" type="ORF">V5O48_005352</name>
</gene>
<evidence type="ECO:0000256" key="1">
    <source>
        <dbReference type="SAM" id="MobiDB-lite"/>
    </source>
</evidence>